<organism evidence="1 2">
    <name type="scientific">Quercus suber</name>
    <name type="common">Cork oak</name>
    <dbReference type="NCBI Taxonomy" id="58331"/>
    <lineage>
        <taxon>Eukaryota</taxon>
        <taxon>Viridiplantae</taxon>
        <taxon>Streptophyta</taxon>
        <taxon>Embryophyta</taxon>
        <taxon>Tracheophyta</taxon>
        <taxon>Spermatophyta</taxon>
        <taxon>Magnoliopsida</taxon>
        <taxon>eudicotyledons</taxon>
        <taxon>Gunneridae</taxon>
        <taxon>Pentapetalae</taxon>
        <taxon>rosids</taxon>
        <taxon>fabids</taxon>
        <taxon>Fagales</taxon>
        <taxon>Fagaceae</taxon>
        <taxon>Quercus</taxon>
    </lineage>
</organism>
<comment type="caution">
    <text evidence="1">The sequence shown here is derived from an EMBL/GenBank/DDBJ whole genome shotgun (WGS) entry which is preliminary data.</text>
</comment>
<reference evidence="1 2" key="1">
    <citation type="journal article" date="2018" name="Sci. Data">
        <title>The draft genome sequence of cork oak.</title>
        <authorList>
            <person name="Ramos A.M."/>
            <person name="Usie A."/>
            <person name="Barbosa P."/>
            <person name="Barros P.M."/>
            <person name="Capote T."/>
            <person name="Chaves I."/>
            <person name="Simoes F."/>
            <person name="Abreu I."/>
            <person name="Carrasquinho I."/>
            <person name="Faro C."/>
            <person name="Guimaraes J.B."/>
            <person name="Mendonca D."/>
            <person name="Nobrega F."/>
            <person name="Rodrigues L."/>
            <person name="Saibo N.J.M."/>
            <person name="Varela M.C."/>
            <person name="Egas C."/>
            <person name="Matos J."/>
            <person name="Miguel C.M."/>
            <person name="Oliveira M.M."/>
            <person name="Ricardo C.P."/>
            <person name="Goncalves S."/>
        </authorList>
    </citation>
    <scope>NUCLEOTIDE SEQUENCE [LARGE SCALE GENOMIC DNA]</scope>
    <source>
        <strain evidence="2">cv. HL8</strain>
    </source>
</reference>
<evidence type="ECO:0000313" key="2">
    <source>
        <dbReference type="Proteomes" id="UP000237347"/>
    </source>
</evidence>
<proteinExistence type="predicted"/>
<sequence>MALDQSILEVALQGSSILVARFVLDNDLRSQRAPLAPPVMFEQYGGGRGGAISIGEALKATAKTVGVEARGLE</sequence>
<dbReference type="Proteomes" id="UP000237347">
    <property type="component" value="Unassembled WGS sequence"/>
</dbReference>
<protein>
    <submittedName>
        <fullName evidence="1">Uncharacterized protein</fullName>
    </submittedName>
</protein>
<evidence type="ECO:0000313" key="1">
    <source>
        <dbReference type="EMBL" id="KAK7852190.1"/>
    </source>
</evidence>
<accession>A0AAW0LM12</accession>
<dbReference type="AlphaFoldDB" id="A0AAW0LM12"/>
<gene>
    <name evidence="1" type="ORF">CFP56_039837</name>
</gene>
<keyword evidence="2" id="KW-1185">Reference proteome</keyword>
<dbReference type="EMBL" id="PKMF04000078">
    <property type="protein sequence ID" value="KAK7852190.1"/>
    <property type="molecule type" value="Genomic_DNA"/>
</dbReference>
<name>A0AAW0LM12_QUESU</name>